<accession>A0A1I6ZDN7</accession>
<proteinExistence type="predicted"/>
<organism evidence="1 2">
    <name type="scientific">Kosakonia arachidis</name>
    <dbReference type="NCBI Taxonomy" id="551989"/>
    <lineage>
        <taxon>Bacteria</taxon>
        <taxon>Pseudomonadati</taxon>
        <taxon>Pseudomonadota</taxon>
        <taxon>Gammaproteobacteria</taxon>
        <taxon>Enterobacterales</taxon>
        <taxon>Enterobacteriaceae</taxon>
        <taxon>Kosakonia</taxon>
    </lineage>
</organism>
<dbReference type="Pfam" id="PF07105">
    <property type="entry name" value="DUF1367"/>
    <property type="match status" value="1"/>
</dbReference>
<evidence type="ECO:0000313" key="1">
    <source>
        <dbReference type="EMBL" id="SFT60819.1"/>
    </source>
</evidence>
<reference evidence="2" key="1">
    <citation type="submission" date="2016-10" db="EMBL/GenBank/DDBJ databases">
        <authorList>
            <person name="Varghese N."/>
            <person name="Submissions S."/>
        </authorList>
    </citation>
    <scope>NUCLEOTIDE SEQUENCE [LARGE SCALE GENOMIC DNA]</scope>
    <source>
        <strain evidence="2">Ah-143</strain>
    </source>
</reference>
<dbReference type="InterPro" id="IPR009797">
    <property type="entry name" value="DUF1367"/>
</dbReference>
<dbReference type="AlphaFoldDB" id="A0A1I6ZDN7"/>
<dbReference type="Proteomes" id="UP000199187">
    <property type="component" value="Unassembled WGS sequence"/>
</dbReference>
<sequence>MAQLQLINHSGIVIPETPETSDFLHSKCKLGGVMSANIKRVRKPAFHRNINLN</sequence>
<protein>
    <submittedName>
        <fullName evidence="1">Uncharacterized protein</fullName>
    </submittedName>
</protein>
<gene>
    <name evidence="1" type="ORF">SAMN05192562_1011103</name>
</gene>
<keyword evidence="2" id="KW-1185">Reference proteome</keyword>
<name>A0A1I6ZDN7_9ENTR</name>
<evidence type="ECO:0000313" key="2">
    <source>
        <dbReference type="Proteomes" id="UP000199187"/>
    </source>
</evidence>
<dbReference type="EMBL" id="FPAU01000001">
    <property type="protein sequence ID" value="SFT60819.1"/>
    <property type="molecule type" value="Genomic_DNA"/>
</dbReference>